<proteinExistence type="predicted"/>
<keyword evidence="1" id="KW-0732">Signal</keyword>
<evidence type="ECO:0000313" key="5">
    <source>
        <dbReference type="Proteomes" id="UP000768471"/>
    </source>
</evidence>
<feature type="domain" description="Peptidoglycan O-acetylesterase N-terminal" evidence="3">
    <location>
        <begin position="93"/>
        <end position="205"/>
    </location>
</feature>
<reference evidence="4 5" key="1">
    <citation type="submission" date="2020-09" db="EMBL/GenBank/DDBJ databases">
        <title>Eikenella S3660 sp. nov., isolated from a throat swab.</title>
        <authorList>
            <person name="Buhl M."/>
        </authorList>
    </citation>
    <scope>NUCLEOTIDE SEQUENCE [LARGE SCALE GENOMIC DNA]</scope>
    <source>
        <strain evidence="4 5">S3360</strain>
    </source>
</reference>
<keyword evidence="4" id="KW-0378">Hydrolase</keyword>
<comment type="caution">
    <text evidence="4">The sequence shown here is derived from an EMBL/GenBank/DDBJ whole genome shotgun (WGS) entry which is preliminary data.</text>
</comment>
<name>A0ABS0N8Z8_9NEIS</name>
<dbReference type="Proteomes" id="UP000768471">
    <property type="component" value="Unassembled WGS sequence"/>
</dbReference>
<accession>A0ABS0N8Z8</accession>
<dbReference type="RefSeq" id="WP_197902655.1">
    <property type="nucleotide sequence ID" value="NZ_JACSGR010000002.1"/>
</dbReference>
<dbReference type="InterPro" id="IPR051532">
    <property type="entry name" value="Ester_Hydrolysis_Enzymes"/>
</dbReference>
<protein>
    <submittedName>
        <fullName evidence="4">SGNH/GDSL hydrolase family protein</fullName>
    </submittedName>
</protein>
<dbReference type="InterPro" id="IPR013830">
    <property type="entry name" value="SGNH_hydro"/>
</dbReference>
<evidence type="ECO:0000313" key="4">
    <source>
        <dbReference type="EMBL" id="MBH5328750.1"/>
    </source>
</evidence>
<gene>
    <name evidence="4" type="ORF">H9Q10_03595</name>
</gene>
<evidence type="ECO:0000259" key="2">
    <source>
        <dbReference type="Pfam" id="PF13472"/>
    </source>
</evidence>
<dbReference type="GO" id="GO:0016787">
    <property type="term" value="F:hydrolase activity"/>
    <property type="evidence" value="ECO:0007669"/>
    <property type="project" value="UniProtKB-KW"/>
</dbReference>
<evidence type="ECO:0000259" key="3">
    <source>
        <dbReference type="Pfam" id="PF22753"/>
    </source>
</evidence>
<dbReference type="Gene3D" id="2.60.120.1360">
    <property type="match status" value="1"/>
</dbReference>
<dbReference type="Pfam" id="PF22753">
    <property type="entry name" value="Ape1_N"/>
    <property type="match status" value="1"/>
</dbReference>
<dbReference type="PANTHER" id="PTHR30383:SF29">
    <property type="entry name" value="SGNH HYDROLASE-TYPE ESTERASE DOMAIN-CONTAINING PROTEIN"/>
    <property type="match status" value="1"/>
</dbReference>
<dbReference type="InterPro" id="IPR036514">
    <property type="entry name" value="SGNH_hydro_sf"/>
</dbReference>
<feature type="chain" id="PRO_5045557737" evidence="1">
    <location>
        <begin position="25"/>
        <end position="393"/>
    </location>
</feature>
<keyword evidence="5" id="KW-1185">Reference proteome</keyword>
<dbReference type="EMBL" id="JACSGR010000002">
    <property type="protein sequence ID" value="MBH5328750.1"/>
    <property type="molecule type" value="Genomic_DNA"/>
</dbReference>
<dbReference type="Pfam" id="PF13472">
    <property type="entry name" value="Lipase_GDSL_2"/>
    <property type="match status" value="1"/>
</dbReference>
<dbReference type="PANTHER" id="PTHR30383">
    <property type="entry name" value="THIOESTERASE 1/PROTEASE 1/LYSOPHOSPHOLIPASE L1"/>
    <property type="match status" value="1"/>
</dbReference>
<dbReference type="SUPFAM" id="SSF52266">
    <property type="entry name" value="SGNH hydrolase"/>
    <property type="match status" value="1"/>
</dbReference>
<organism evidence="4 5">
    <name type="scientific">Eikenella glucosivorans</name>
    <dbReference type="NCBI Taxonomy" id="2766967"/>
    <lineage>
        <taxon>Bacteria</taxon>
        <taxon>Pseudomonadati</taxon>
        <taxon>Pseudomonadota</taxon>
        <taxon>Betaproteobacteria</taxon>
        <taxon>Neisseriales</taxon>
        <taxon>Neisseriaceae</taxon>
        <taxon>Eikenella</taxon>
    </lineage>
</organism>
<sequence>MFVFKEGSKLALMAVCLLACQACGAETAAQGTPEKAELTNYGSWQPVWLDKLQRLNRGGNVKFRIVQIGDSHTAGDYFTNELRTRLQQQWGNGGIGWVYPNNVSGQRNAQVLHNSSGWQVLSSRNARAEFPLGGILNRSSGGGHTTVNPRSPVAEAQQITITARPVFADNALSVQDGQGRQVASLPNLGSNAWQYFSFTAQLPLSYRSQPGDIWEIGHINIENDRPGVIVSAMGINGSQLSQWGNWRADWMQDLSATQADLVILAYGTNEAFNSHLDVAQTKRIWAETVGRIREALPGAGILIIGAPESLKSKHGQCGQRPPYLDAVQQMQRDVAQQEQTLYWSWQAAMGGPCSMKGWVARGLGARDGVHFSAQGYQTAASQLADDIIKLANK</sequence>
<dbReference type="InterPro" id="IPR055041">
    <property type="entry name" value="Ape1_N"/>
</dbReference>
<dbReference type="Gene3D" id="3.40.50.1110">
    <property type="entry name" value="SGNH hydrolase"/>
    <property type="match status" value="1"/>
</dbReference>
<feature type="domain" description="SGNH hydrolase-type esterase" evidence="2">
    <location>
        <begin position="226"/>
        <end position="377"/>
    </location>
</feature>
<dbReference type="CDD" id="cd01825">
    <property type="entry name" value="SGNH_hydrolase_peri1"/>
    <property type="match status" value="1"/>
</dbReference>
<feature type="signal peptide" evidence="1">
    <location>
        <begin position="1"/>
        <end position="24"/>
    </location>
</feature>
<evidence type="ECO:0000256" key="1">
    <source>
        <dbReference type="SAM" id="SignalP"/>
    </source>
</evidence>